<accession>A0A9X7BU41</accession>
<name>A0A9X7BU41_BACTU</name>
<dbReference type="AlphaFoldDB" id="A0A9X7BU41"/>
<comment type="caution">
    <text evidence="1">The sequence shown here is derived from an EMBL/GenBank/DDBJ whole genome shotgun (WGS) entry which is preliminary data.</text>
</comment>
<dbReference type="RefSeq" id="WP_098205200.1">
    <property type="nucleotide sequence ID" value="NZ_NTYX01000011.1"/>
</dbReference>
<organism evidence="1 2">
    <name type="scientific">Bacillus thuringiensis</name>
    <dbReference type="NCBI Taxonomy" id="1428"/>
    <lineage>
        <taxon>Bacteria</taxon>
        <taxon>Bacillati</taxon>
        <taxon>Bacillota</taxon>
        <taxon>Bacilli</taxon>
        <taxon>Bacillales</taxon>
        <taxon>Bacillaceae</taxon>
        <taxon>Bacillus</taxon>
        <taxon>Bacillus cereus group</taxon>
    </lineage>
</organism>
<evidence type="ECO:0000313" key="2">
    <source>
        <dbReference type="Proteomes" id="UP000223366"/>
    </source>
</evidence>
<proteinExistence type="predicted"/>
<evidence type="ECO:0000313" key="1">
    <source>
        <dbReference type="EMBL" id="PFV35817.1"/>
    </source>
</evidence>
<protein>
    <submittedName>
        <fullName evidence="1">Uncharacterized protein</fullName>
    </submittedName>
</protein>
<sequence>MAGVQREPNTAQSRVERLRSAKSGVGTRIGGNILNHGFIAFDSYSRIKDGESAPVAVGKALLTNAAFSLVPGGIVGAMAVGAVMAAPEIMNQLDVAAGVMNQKKKQFGGDFQQTESQMSMMQTGLSNMQNARTHFARRMANHAAGAQKVY</sequence>
<dbReference type="EMBL" id="NVDU01000003">
    <property type="protein sequence ID" value="PFV35817.1"/>
    <property type="molecule type" value="Genomic_DNA"/>
</dbReference>
<dbReference type="Proteomes" id="UP000223366">
    <property type="component" value="Unassembled WGS sequence"/>
</dbReference>
<gene>
    <name evidence="1" type="ORF">COK99_02015</name>
</gene>
<reference evidence="1 2" key="1">
    <citation type="submission" date="2017-09" db="EMBL/GenBank/DDBJ databases">
        <title>Large-scale bioinformatics analysis of Bacillus genomes uncovers conserved roles of natural products in bacterial physiology.</title>
        <authorList>
            <consortium name="Agbiome Team Llc"/>
            <person name="Bleich R.M."/>
            <person name="Grubbs K.J."/>
            <person name="Santa Maria K.C."/>
            <person name="Allen S.E."/>
            <person name="Farag S."/>
            <person name="Shank E.A."/>
            <person name="Bowers A."/>
        </authorList>
    </citation>
    <scope>NUCLEOTIDE SEQUENCE [LARGE SCALE GENOMIC DNA]</scope>
    <source>
        <strain evidence="1 2">AFS060060</strain>
    </source>
</reference>